<dbReference type="GO" id="GO:0043130">
    <property type="term" value="F:ubiquitin binding"/>
    <property type="evidence" value="ECO:0007669"/>
    <property type="project" value="InterPro"/>
</dbReference>
<accession>A0A915JX64</accession>
<dbReference type="OMA" id="LALTXIG"/>
<dbReference type="Gene3D" id="1.25.40.90">
    <property type="match status" value="1"/>
</dbReference>
<keyword evidence="2" id="KW-1185">Reference proteome</keyword>
<name>A0A915JX64_ROMCU</name>
<dbReference type="GO" id="GO:0005768">
    <property type="term" value="C:endosome"/>
    <property type="evidence" value="ECO:0007669"/>
    <property type="project" value="TreeGrafter"/>
</dbReference>
<evidence type="ECO:0000313" key="2">
    <source>
        <dbReference type="Proteomes" id="UP000887565"/>
    </source>
</evidence>
<reference evidence="3" key="1">
    <citation type="submission" date="2022-11" db="UniProtKB">
        <authorList>
            <consortium name="WormBaseParasite"/>
        </authorList>
    </citation>
    <scope>IDENTIFICATION</scope>
</reference>
<evidence type="ECO:0000313" key="3">
    <source>
        <dbReference type="WBParaSite" id="nRc.2.0.1.t31020-RA"/>
    </source>
</evidence>
<protein>
    <submittedName>
        <fullName evidence="3">VHS domain-containing protein</fullName>
    </submittedName>
</protein>
<dbReference type="GO" id="GO:0030276">
    <property type="term" value="F:clathrin binding"/>
    <property type="evidence" value="ECO:0007669"/>
    <property type="project" value="TreeGrafter"/>
</dbReference>
<dbReference type="WBParaSite" id="nRc.2.0.1.t31020-RA">
    <property type="protein sequence ID" value="nRc.2.0.1.t31020-RA"/>
    <property type="gene ID" value="nRc.2.0.1.g31020"/>
</dbReference>
<dbReference type="Proteomes" id="UP000887565">
    <property type="component" value="Unplaced"/>
</dbReference>
<dbReference type="InterPro" id="IPR038425">
    <property type="entry name" value="GAT_sf"/>
</dbReference>
<sequence>MEQAREAAQVVTEFFQGNPFGTHVGHMIEQATDESLPAENWALNMDICDAVNSLPDGGFCAQNVNPKPIPHFVEKLIAFFAHSYPENYDFTVIVEDQCQQRFKLPPETRSAPDQKRTTGSVLLNDVQLTKLRSELDIVNGNVKVLMEMLGELHPGNEDPEDLQLLKV</sequence>
<dbReference type="InterPro" id="IPR002014">
    <property type="entry name" value="VHS_dom"/>
</dbReference>
<dbReference type="GO" id="GO:0016020">
    <property type="term" value="C:membrane"/>
    <property type="evidence" value="ECO:0007669"/>
    <property type="project" value="TreeGrafter"/>
</dbReference>
<proteinExistence type="predicted"/>
<dbReference type="Gene3D" id="1.20.58.160">
    <property type="match status" value="1"/>
</dbReference>
<organism evidence="2 3">
    <name type="scientific">Romanomermis culicivorax</name>
    <name type="common">Nematode worm</name>
    <dbReference type="NCBI Taxonomy" id="13658"/>
    <lineage>
        <taxon>Eukaryota</taxon>
        <taxon>Metazoa</taxon>
        <taxon>Ecdysozoa</taxon>
        <taxon>Nematoda</taxon>
        <taxon>Enoplea</taxon>
        <taxon>Dorylaimia</taxon>
        <taxon>Mermithida</taxon>
        <taxon>Mermithoidea</taxon>
        <taxon>Mermithidae</taxon>
        <taxon>Romanomermis</taxon>
    </lineage>
</organism>
<dbReference type="GO" id="GO:0035091">
    <property type="term" value="F:phosphatidylinositol binding"/>
    <property type="evidence" value="ECO:0007669"/>
    <property type="project" value="InterPro"/>
</dbReference>
<dbReference type="GO" id="GO:0007165">
    <property type="term" value="P:signal transduction"/>
    <property type="evidence" value="ECO:0007669"/>
    <property type="project" value="TreeGrafter"/>
</dbReference>
<dbReference type="SUPFAM" id="SSF89009">
    <property type="entry name" value="GAT-like domain"/>
    <property type="match status" value="1"/>
</dbReference>
<dbReference type="SUPFAM" id="SSF48464">
    <property type="entry name" value="ENTH/VHS domain"/>
    <property type="match status" value="1"/>
</dbReference>
<dbReference type="AlphaFoldDB" id="A0A915JX64"/>
<dbReference type="PANTHER" id="PTHR13856:SF137">
    <property type="entry name" value="GH05942P"/>
    <property type="match status" value="1"/>
</dbReference>
<feature type="domain" description="VHS" evidence="1">
    <location>
        <begin position="31"/>
        <end position="98"/>
    </location>
</feature>
<dbReference type="PROSITE" id="PS50179">
    <property type="entry name" value="VHS"/>
    <property type="match status" value="1"/>
</dbReference>
<dbReference type="PANTHER" id="PTHR13856">
    <property type="entry name" value="VHS DOMAIN CONTAINING PROTEIN FAMILY"/>
    <property type="match status" value="1"/>
</dbReference>
<dbReference type="InterPro" id="IPR008942">
    <property type="entry name" value="ENTH_VHS"/>
</dbReference>
<evidence type="ECO:0000259" key="1">
    <source>
        <dbReference type="PROSITE" id="PS50179"/>
    </source>
</evidence>
<dbReference type="Pfam" id="PF00790">
    <property type="entry name" value="VHS"/>
    <property type="match status" value="1"/>
</dbReference>